<proteinExistence type="inferred from homology"/>
<dbReference type="GO" id="GO:0044027">
    <property type="term" value="P:negative regulation of gene expression via chromosomal CpG island methylation"/>
    <property type="evidence" value="ECO:0007669"/>
    <property type="project" value="TreeGrafter"/>
</dbReference>
<accession>A0A940YFL7</accession>
<protein>
    <recommendedName>
        <fullName evidence="8">Cytosine-specific methyltransferase</fullName>
        <ecNumber evidence="8">2.1.1.37</ecNumber>
    </recommendedName>
</protein>
<dbReference type="EC" id="2.1.1.37" evidence="8"/>
<dbReference type="Gene3D" id="3.90.120.10">
    <property type="entry name" value="DNA Methylase, subunit A, domain 2"/>
    <property type="match status" value="1"/>
</dbReference>
<dbReference type="PROSITE" id="PS00094">
    <property type="entry name" value="C5_MTASE_1"/>
    <property type="match status" value="1"/>
</dbReference>
<dbReference type="SUPFAM" id="SSF53335">
    <property type="entry name" value="S-adenosyl-L-methionine-dependent methyltransferases"/>
    <property type="match status" value="1"/>
</dbReference>
<dbReference type="InterPro" id="IPR001525">
    <property type="entry name" value="C5_MeTfrase"/>
</dbReference>
<evidence type="ECO:0000256" key="8">
    <source>
        <dbReference type="RuleBase" id="RU000417"/>
    </source>
</evidence>
<dbReference type="Proteomes" id="UP000678374">
    <property type="component" value="Unassembled WGS sequence"/>
</dbReference>
<evidence type="ECO:0000256" key="2">
    <source>
        <dbReference type="ARBA" id="ARBA00022679"/>
    </source>
</evidence>
<dbReference type="GO" id="GO:0009307">
    <property type="term" value="P:DNA restriction-modification system"/>
    <property type="evidence" value="ECO:0007669"/>
    <property type="project" value="UniProtKB-KW"/>
</dbReference>
<dbReference type="EMBL" id="JAGQDE010000007">
    <property type="protein sequence ID" value="MBQ0959328.1"/>
    <property type="molecule type" value="Genomic_DNA"/>
</dbReference>
<evidence type="ECO:0000256" key="6">
    <source>
        <dbReference type="PROSITE-ProRule" id="PRU01016"/>
    </source>
</evidence>
<evidence type="ECO:0000256" key="5">
    <source>
        <dbReference type="ARBA" id="ARBA00047422"/>
    </source>
</evidence>
<dbReference type="GO" id="GO:0003886">
    <property type="term" value="F:DNA (cytosine-5-)-methyltransferase activity"/>
    <property type="evidence" value="ECO:0007669"/>
    <property type="project" value="UniProtKB-EC"/>
</dbReference>
<gene>
    <name evidence="9" type="ORF">KAK06_10240</name>
</gene>
<dbReference type="PROSITE" id="PS51679">
    <property type="entry name" value="SAM_MT_C5"/>
    <property type="match status" value="1"/>
</dbReference>
<evidence type="ECO:0000313" key="10">
    <source>
        <dbReference type="Proteomes" id="UP000678374"/>
    </source>
</evidence>
<keyword evidence="2 6" id="KW-0808">Transferase</keyword>
<dbReference type="PANTHER" id="PTHR10629">
    <property type="entry name" value="CYTOSINE-SPECIFIC METHYLTRANSFERASE"/>
    <property type="match status" value="1"/>
</dbReference>
<dbReference type="RefSeq" id="WP_210801925.1">
    <property type="nucleotide sequence ID" value="NZ_JAGQDE010000007.1"/>
</dbReference>
<dbReference type="GO" id="GO:0032259">
    <property type="term" value="P:methylation"/>
    <property type="evidence" value="ECO:0007669"/>
    <property type="project" value="UniProtKB-KW"/>
</dbReference>
<sequence length="443" mass="48822">MHPVDAPTIVDLFAGAGGISEGFRLEGFRALAASDIDPDACATYKLNFPGAKVIHGDVRKEAVAREILEASQGADVVVGGPPCQAFSQVRNHIRIIDDPRNSLYKEFVHIVSEVRPKVFLMENVTGIDQMGFREQIVSDLELGGDYVVMPQVIDAADVGVPQTRKRLIFIGVRSSLGLAAPSVEQSGITRSLALRRLMKKGDRGYKYVLMAEADLFTSHLGRVLADPMDMTAVTASQAISDLQVLRAGDRLDQIDYSKLPAPQSAYQQFMRDGSQGILSNVQVPRLMEDTAQRLRAIPPGGNHRDLPEALTQRNLTGQKWGQENGSGKLSRRHFYAYRRLHPDVWSWTLNTKADSVYHYKDVRALSVREFARLHSFPDRFVFTTDSRPGPLDGRHDGGAAHSRYRQVGNAVPPLLARACAAAIRRSVFDALAVESLQRALKAA</sequence>
<evidence type="ECO:0000256" key="7">
    <source>
        <dbReference type="RuleBase" id="RU000416"/>
    </source>
</evidence>
<dbReference type="PANTHER" id="PTHR10629:SF52">
    <property type="entry name" value="DNA (CYTOSINE-5)-METHYLTRANSFERASE 1"/>
    <property type="match status" value="1"/>
</dbReference>
<comment type="similarity">
    <text evidence="6 7">Belongs to the class I-like SAM-binding methyltransferase superfamily. C5-methyltransferase family.</text>
</comment>
<dbReference type="InterPro" id="IPR018117">
    <property type="entry name" value="C5_DNA_meth_AS"/>
</dbReference>
<dbReference type="Gene3D" id="3.40.50.150">
    <property type="entry name" value="Vaccinia Virus protein VP39"/>
    <property type="match status" value="1"/>
</dbReference>
<dbReference type="AlphaFoldDB" id="A0A940YFL7"/>
<evidence type="ECO:0000256" key="1">
    <source>
        <dbReference type="ARBA" id="ARBA00022603"/>
    </source>
</evidence>
<evidence type="ECO:0000256" key="4">
    <source>
        <dbReference type="ARBA" id="ARBA00022747"/>
    </source>
</evidence>
<dbReference type="InterPro" id="IPR050390">
    <property type="entry name" value="C5-Methyltransferase"/>
</dbReference>
<name>A0A940YFL7_9BURK</name>
<evidence type="ECO:0000256" key="3">
    <source>
        <dbReference type="ARBA" id="ARBA00022691"/>
    </source>
</evidence>
<dbReference type="NCBIfam" id="TIGR00675">
    <property type="entry name" value="dcm"/>
    <property type="match status" value="1"/>
</dbReference>
<comment type="caution">
    <text evidence="9">The sequence shown here is derived from an EMBL/GenBank/DDBJ whole genome shotgun (WGS) entry which is preliminary data.</text>
</comment>
<keyword evidence="4" id="KW-0680">Restriction system</keyword>
<dbReference type="InterPro" id="IPR029063">
    <property type="entry name" value="SAM-dependent_MTases_sf"/>
</dbReference>
<reference evidence="9" key="1">
    <citation type="submission" date="2021-04" db="EMBL/GenBank/DDBJ databases">
        <title>The genome sequence of Ideonella sp. 4Y11.</title>
        <authorList>
            <person name="Liu Y."/>
        </authorList>
    </citation>
    <scope>NUCLEOTIDE SEQUENCE</scope>
    <source>
        <strain evidence="9">4Y11</strain>
    </source>
</reference>
<keyword evidence="10" id="KW-1185">Reference proteome</keyword>
<dbReference type="GO" id="GO:0003677">
    <property type="term" value="F:DNA binding"/>
    <property type="evidence" value="ECO:0007669"/>
    <property type="project" value="TreeGrafter"/>
</dbReference>
<organism evidence="9 10">
    <name type="scientific">Ideonella aquatica</name>
    <dbReference type="NCBI Taxonomy" id="2824119"/>
    <lineage>
        <taxon>Bacteria</taxon>
        <taxon>Pseudomonadati</taxon>
        <taxon>Pseudomonadota</taxon>
        <taxon>Betaproteobacteria</taxon>
        <taxon>Burkholderiales</taxon>
        <taxon>Sphaerotilaceae</taxon>
        <taxon>Ideonella</taxon>
    </lineage>
</organism>
<evidence type="ECO:0000313" key="9">
    <source>
        <dbReference type="EMBL" id="MBQ0959328.1"/>
    </source>
</evidence>
<keyword evidence="1 6" id="KW-0489">Methyltransferase</keyword>
<feature type="active site" evidence="6">
    <location>
        <position position="83"/>
    </location>
</feature>
<keyword evidence="3 6" id="KW-0949">S-adenosyl-L-methionine</keyword>
<dbReference type="PRINTS" id="PR00105">
    <property type="entry name" value="C5METTRFRASE"/>
</dbReference>
<dbReference type="Pfam" id="PF00145">
    <property type="entry name" value="DNA_methylase"/>
    <property type="match status" value="1"/>
</dbReference>
<comment type="catalytic activity">
    <reaction evidence="5 8">
        <text>a 2'-deoxycytidine in DNA + S-adenosyl-L-methionine = a 5-methyl-2'-deoxycytidine in DNA + S-adenosyl-L-homocysteine + H(+)</text>
        <dbReference type="Rhea" id="RHEA:13681"/>
        <dbReference type="Rhea" id="RHEA-COMP:11369"/>
        <dbReference type="Rhea" id="RHEA-COMP:11370"/>
        <dbReference type="ChEBI" id="CHEBI:15378"/>
        <dbReference type="ChEBI" id="CHEBI:57856"/>
        <dbReference type="ChEBI" id="CHEBI:59789"/>
        <dbReference type="ChEBI" id="CHEBI:85452"/>
        <dbReference type="ChEBI" id="CHEBI:85454"/>
        <dbReference type="EC" id="2.1.1.37"/>
    </reaction>
</comment>